<proteinExistence type="predicted"/>
<name>A0A9W4DCV1_BLUGR</name>
<dbReference type="AlphaFoldDB" id="A0A9W4DCV1"/>
<dbReference type="Proteomes" id="UP000683417">
    <property type="component" value="Unassembled WGS sequence"/>
</dbReference>
<sequence>MYLLANRHASPHPQLFPHFSIVYNHLSHFMTKFILNPQQVSSTQTVNSTGMILKGPRLVKNHGVAATPDTTTTIATLLNPNIPPDTDHQAPPNHVLSATKKAVGPTNTQKLSVKKPFSSFKTKRISITKDTPNLLLNVVSQNQPSPNQFI</sequence>
<protein>
    <submittedName>
        <fullName evidence="1">BgTH12-00991</fullName>
    </submittedName>
</protein>
<organism evidence="1 2">
    <name type="scientific">Blumeria graminis f. sp. triticale</name>
    <dbReference type="NCBI Taxonomy" id="1689686"/>
    <lineage>
        <taxon>Eukaryota</taxon>
        <taxon>Fungi</taxon>
        <taxon>Dikarya</taxon>
        <taxon>Ascomycota</taxon>
        <taxon>Pezizomycotina</taxon>
        <taxon>Leotiomycetes</taxon>
        <taxon>Erysiphales</taxon>
        <taxon>Erysiphaceae</taxon>
        <taxon>Blumeria</taxon>
    </lineage>
</organism>
<gene>
    <name evidence="1" type="ORF">BGTH12_LOCUS6858</name>
</gene>
<dbReference type="EMBL" id="CAJHIT010000009">
    <property type="protein sequence ID" value="CAD6505500.1"/>
    <property type="molecule type" value="Genomic_DNA"/>
</dbReference>
<evidence type="ECO:0000313" key="2">
    <source>
        <dbReference type="Proteomes" id="UP000683417"/>
    </source>
</evidence>
<evidence type="ECO:0000313" key="1">
    <source>
        <dbReference type="EMBL" id="CAD6505500.1"/>
    </source>
</evidence>
<comment type="caution">
    <text evidence="1">The sequence shown here is derived from an EMBL/GenBank/DDBJ whole genome shotgun (WGS) entry which is preliminary data.</text>
</comment>
<reference evidence="1" key="1">
    <citation type="submission" date="2020-10" db="EMBL/GenBank/DDBJ databases">
        <authorList>
            <person name="Muller C M."/>
        </authorList>
    </citation>
    <scope>NUCLEOTIDE SEQUENCE</scope>
    <source>
        <strain evidence="1">THUN-12</strain>
    </source>
</reference>
<accession>A0A9W4DCV1</accession>